<dbReference type="SMART" id="SM00454">
    <property type="entry name" value="SAM"/>
    <property type="match status" value="1"/>
</dbReference>
<dbReference type="RefSeq" id="XP_001358573.4">
    <property type="nucleotide sequence ID" value="XM_001358536.4"/>
</dbReference>
<dbReference type="InterPro" id="IPR001660">
    <property type="entry name" value="SAM"/>
</dbReference>
<name>A0A6I8UNY2_DROPS</name>
<dbReference type="PANTHER" id="PTHR12301">
    <property type="entry name" value="SAM-DOMAIN, SH3 AND NUCLEAR LOCALIZATION SIGNALS PROTEIN RELATED"/>
    <property type="match status" value="1"/>
</dbReference>
<reference evidence="3" key="1">
    <citation type="submission" date="2024-06" db="UniProtKB">
        <authorList>
            <consortium name="RefSeq"/>
        </authorList>
    </citation>
    <scope>NUCLEOTIDE SEQUENCE [LARGE SCALE GENOMIC DNA]</scope>
    <source>
        <strain evidence="3">MV2-25</strain>
    </source>
</reference>
<dbReference type="Pfam" id="PF00536">
    <property type="entry name" value="SAM_1"/>
    <property type="match status" value="1"/>
</dbReference>
<sequence>MCPHAVREWLVLLTMEMYMDRFMKNGYDTIAQCKLIVPRDLKILGIYHPGHRKLLVDGVQLMNNAPERFICVGPRQEHHHSTTFEKQERFHCEPKSSEGSADSDDEVDNNISVRTVNDRTSRCVPVPIPSQSVNPNTSKNAYEVSETTLMPAISFSVSYTCVACPDLAFRSTSELPEHIVQAEDGNTHKIAPPSREAAIKLPNNGKMEDPM</sequence>
<dbReference type="Gene3D" id="1.10.150.50">
    <property type="entry name" value="Transcription Factor, Ets-1"/>
    <property type="match status" value="1"/>
</dbReference>
<evidence type="ECO:0000313" key="4">
    <source>
        <dbReference type="RefSeq" id="XP_001358573.4"/>
    </source>
</evidence>
<dbReference type="InterPro" id="IPR013761">
    <property type="entry name" value="SAM/pointed_sf"/>
</dbReference>
<dbReference type="PANTHER" id="PTHR12301:SF8">
    <property type="entry name" value="STERILE ALPHA MOTIF DOMAIN-CONTAINING PROTEIN 5"/>
    <property type="match status" value="1"/>
</dbReference>
<protein>
    <recommendedName>
        <fullName evidence="2">SAM domain-containing protein</fullName>
    </recommendedName>
</protein>
<feature type="domain" description="SAM" evidence="2">
    <location>
        <begin position="1"/>
        <end position="65"/>
    </location>
</feature>
<gene>
    <name evidence="4" type="primary">LOC4801494</name>
</gene>
<feature type="region of interest" description="Disordered" evidence="1">
    <location>
        <begin position="81"/>
        <end position="109"/>
    </location>
</feature>
<dbReference type="PROSITE" id="PS50105">
    <property type="entry name" value="SAM_DOMAIN"/>
    <property type="match status" value="1"/>
</dbReference>
<evidence type="ECO:0000313" key="3">
    <source>
        <dbReference type="Proteomes" id="UP000001819"/>
    </source>
</evidence>
<proteinExistence type="predicted"/>
<feature type="compositionally biased region" description="Basic and acidic residues" evidence="1">
    <location>
        <begin position="81"/>
        <end position="96"/>
    </location>
</feature>
<accession>A0A6I8UNY2</accession>
<organism evidence="3 4">
    <name type="scientific">Drosophila pseudoobscura pseudoobscura</name>
    <name type="common">Fruit fly</name>
    <dbReference type="NCBI Taxonomy" id="46245"/>
    <lineage>
        <taxon>Eukaryota</taxon>
        <taxon>Metazoa</taxon>
        <taxon>Ecdysozoa</taxon>
        <taxon>Arthropoda</taxon>
        <taxon>Hexapoda</taxon>
        <taxon>Insecta</taxon>
        <taxon>Pterygota</taxon>
        <taxon>Neoptera</taxon>
        <taxon>Endopterygota</taxon>
        <taxon>Diptera</taxon>
        <taxon>Brachycera</taxon>
        <taxon>Muscomorpha</taxon>
        <taxon>Ephydroidea</taxon>
        <taxon>Drosophilidae</taxon>
        <taxon>Drosophila</taxon>
        <taxon>Sophophora</taxon>
    </lineage>
</organism>
<keyword evidence="3" id="KW-1185">Reference proteome</keyword>
<dbReference type="AlphaFoldDB" id="A0A6I8UNY2"/>
<dbReference type="InParanoid" id="A0A6I8UNY2"/>
<dbReference type="InterPro" id="IPR051725">
    <property type="entry name" value="SAM-SH3_domain_protein"/>
</dbReference>
<dbReference type="KEGG" id="dpo:4801494"/>
<reference evidence="4" key="2">
    <citation type="submission" date="2025-08" db="UniProtKB">
        <authorList>
            <consortium name="RefSeq"/>
        </authorList>
    </citation>
    <scope>IDENTIFICATION</scope>
    <source>
        <strain evidence="4">MV-25-SWS-2005</strain>
        <tissue evidence="4">Whole body</tissue>
    </source>
</reference>
<evidence type="ECO:0000259" key="2">
    <source>
        <dbReference type="PROSITE" id="PS50105"/>
    </source>
</evidence>
<dbReference type="SUPFAM" id="SSF47769">
    <property type="entry name" value="SAM/Pointed domain"/>
    <property type="match status" value="1"/>
</dbReference>
<evidence type="ECO:0000256" key="1">
    <source>
        <dbReference type="SAM" id="MobiDB-lite"/>
    </source>
</evidence>
<dbReference type="Proteomes" id="UP000001819">
    <property type="component" value="Chromosome 2"/>
</dbReference>